<keyword evidence="2" id="KW-1185">Reference proteome</keyword>
<name>A0ABX3NLE9_9GAMM</name>
<evidence type="ECO:0000313" key="2">
    <source>
        <dbReference type="Proteomes" id="UP000190777"/>
    </source>
</evidence>
<evidence type="ECO:0000313" key="1">
    <source>
        <dbReference type="EMBL" id="OPH40117.1"/>
    </source>
</evidence>
<proteinExistence type="predicted"/>
<dbReference type="EMBL" id="MXAP01000010">
    <property type="protein sequence ID" value="OPH40117.1"/>
    <property type="molecule type" value="Genomic_DNA"/>
</dbReference>
<protein>
    <submittedName>
        <fullName evidence="1">Uncharacterized protein</fullName>
    </submittedName>
</protein>
<reference evidence="1 2" key="1">
    <citation type="submission" date="2017-03" db="EMBL/GenBank/DDBJ databases">
        <title>Draft genome sequence of Moraxella equi CCUG 4950T type strain.</title>
        <authorList>
            <person name="Salva-Serra F."/>
            <person name="Engstrom-Jakobsson H."/>
            <person name="Thorell K."/>
            <person name="Jaen-Luchoro D."/>
            <person name="Gonzales-Siles L."/>
            <person name="Karlsson R."/>
            <person name="Yazdan S."/>
            <person name="Boulund F."/>
            <person name="Johnning A."/>
            <person name="Engstrand L."/>
            <person name="Kristiansson E."/>
            <person name="Moore E."/>
        </authorList>
    </citation>
    <scope>NUCLEOTIDE SEQUENCE [LARGE SCALE GENOMIC DNA]</scope>
    <source>
        <strain evidence="1 2">CCUG 4950</strain>
    </source>
</reference>
<comment type="caution">
    <text evidence="1">The sequence shown here is derived from an EMBL/GenBank/DDBJ whole genome shotgun (WGS) entry which is preliminary data.</text>
</comment>
<organism evidence="1 2">
    <name type="scientific">Moraxella equi</name>
    <dbReference type="NCBI Taxonomy" id="60442"/>
    <lineage>
        <taxon>Bacteria</taxon>
        <taxon>Pseudomonadati</taxon>
        <taxon>Pseudomonadota</taxon>
        <taxon>Gammaproteobacteria</taxon>
        <taxon>Moraxellales</taxon>
        <taxon>Moraxellaceae</taxon>
        <taxon>Moraxella</taxon>
    </lineage>
</organism>
<accession>A0ABX3NLE9</accession>
<gene>
    <name evidence="1" type="ORF">B5J93_00880</name>
</gene>
<sequence length="73" mass="8137">MSYRKPTKIADGVHISQYVPQAILIIKVGCGLGVETTMAKLVIGKYQRKDGGQTRIPFWSCKNPYLQPTKISI</sequence>
<dbReference type="Proteomes" id="UP000190777">
    <property type="component" value="Unassembled WGS sequence"/>
</dbReference>